<dbReference type="PROSITE" id="PS51192">
    <property type="entry name" value="HELICASE_ATP_BIND_1"/>
    <property type="match status" value="1"/>
</dbReference>
<dbReference type="PANTHER" id="PTHR45629:SF7">
    <property type="entry name" value="DNA EXCISION REPAIR PROTEIN ERCC-6-RELATED"/>
    <property type="match status" value="1"/>
</dbReference>
<evidence type="ECO:0000313" key="4">
    <source>
        <dbReference type="Proteomes" id="UP000694044"/>
    </source>
</evidence>
<dbReference type="AlphaFoldDB" id="A0A8T1W8M8"/>
<dbReference type="Proteomes" id="UP000694044">
    <property type="component" value="Unassembled WGS sequence"/>
</dbReference>
<accession>A0A8T1W8M8</accession>
<dbReference type="Pfam" id="PF00176">
    <property type="entry name" value="SNF2-rel_dom"/>
    <property type="match status" value="1"/>
</dbReference>
<dbReference type="InterPro" id="IPR050496">
    <property type="entry name" value="SNF2_RAD54_helicase_repair"/>
</dbReference>
<feature type="compositionally biased region" description="Basic residues" evidence="1">
    <location>
        <begin position="215"/>
        <end position="224"/>
    </location>
</feature>
<dbReference type="InterPro" id="IPR000330">
    <property type="entry name" value="SNF2_N"/>
</dbReference>
<dbReference type="InterPro" id="IPR014001">
    <property type="entry name" value="Helicase_ATP-bd"/>
</dbReference>
<name>A0A8T1W8M8_9STRA</name>
<dbReference type="OrthoDB" id="448448at2759"/>
<dbReference type="EMBL" id="JAGDFM010000041">
    <property type="protein sequence ID" value="KAG7389695.1"/>
    <property type="molecule type" value="Genomic_DNA"/>
</dbReference>
<evidence type="ECO:0000313" key="3">
    <source>
        <dbReference type="EMBL" id="KAG7389695.1"/>
    </source>
</evidence>
<reference evidence="3" key="1">
    <citation type="submission" date="2021-02" db="EMBL/GenBank/DDBJ databases">
        <authorList>
            <person name="Palmer J.M."/>
        </authorList>
    </citation>
    <scope>NUCLEOTIDE SEQUENCE</scope>
    <source>
        <strain evidence="3">SCRP734</strain>
    </source>
</reference>
<sequence>MGKHGDHRDKDAWRALLHQRRERYSESGAVGHPEDSGFSFAGEVAPVFIVMPASLLQNWEQELHTWMGCTTIVLRGKPSDRDAMIDQIASYDILNMYLSRLHKIPWEAAVLDEMHSLKNPEAQLTKAVKAIKCRKKKLGLTDTLMQNNEKELHYLVDTIAPGAIGSWAEFSIYYGNDIKYGRKKSAAREAVQQSRQKEESSGKSCSRTTSDGRRKLIRRSKKSKRVTRWYSVISHHFKWQRTSEY</sequence>
<dbReference type="GO" id="GO:0005524">
    <property type="term" value="F:ATP binding"/>
    <property type="evidence" value="ECO:0007669"/>
    <property type="project" value="InterPro"/>
</dbReference>
<comment type="caution">
    <text evidence="3">The sequence shown here is derived from an EMBL/GenBank/DDBJ whole genome shotgun (WGS) entry which is preliminary data.</text>
</comment>
<protein>
    <submittedName>
        <fullName evidence="3">DNA excision repair protein ERCC-6-like 2</fullName>
    </submittedName>
</protein>
<dbReference type="PANTHER" id="PTHR45629">
    <property type="entry name" value="SNF2/RAD54 FAMILY MEMBER"/>
    <property type="match status" value="1"/>
</dbReference>
<proteinExistence type="predicted"/>
<gene>
    <name evidence="3" type="primary">ERCC6L2_2</name>
    <name evidence="3" type="ORF">PHYPSEUDO_009856</name>
</gene>
<evidence type="ECO:0000256" key="1">
    <source>
        <dbReference type="SAM" id="MobiDB-lite"/>
    </source>
</evidence>
<keyword evidence="4" id="KW-1185">Reference proteome</keyword>
<evidence type="ECO:0000259" key="2">
    <source>
        <dbReference type="PROSITE" id="PS51192"/>
    </source>
</evidence>
<feature type="domain" description="Helicase ATP-binding" evidence="2">
    <location>
        <begin position="47"/>
        <end position="162"/>
    </location>
</feature>
<organism evidence="3 4">
    <name type="scientific">Phytophthora pseudosyringae</name>
    <dbReference type="NCBI Taxonomy" id="221518"/>
    <lineage>
        <taxon>Eukaryota</taxon>
        <taxon>Sar</taxon>
        <taxon>Stramenopiles</taxon>
        <taxon>Oomycota</taxon>
        <taxon>Peronosporomycetes</taxon>
        <taxon>Peronosporales</taxon>
        <taxon>Peronosporaceae</taxon>
        <taxon>Phytophthora</taxon>
    </lineage>
</organism>
<feature type="region of interest" description="Disordered" evidence="1">
    <location>
        <begin position="192"/>
        <end position="224"/>
    </location>
</feature>